<evidence type="ECO:0000313" key="3">
    <source>
        <dbReference type="EMBL" id="CAB4775493.1"/>
    </source>
</evidence>
<sequence length="595" mass="65034">MKKSVAFFFSLTLIFFTAATGSAVIETVGDPGRSWSIPNDAERGMHVQEFIDSFPGEAVSYLVDNELRKDPFIDPTCKSIADARCTSPSLQYSALLPVCGPLSELYCIEEFGVVSSTSEQSKGVFSRYFPNQALNKFDASESLKLPYGSTGSIFDLPGAAHDGGTSYYVSIQTQGEVYKNSGAVLGQLDVRIYPVKLEPNDRLFNSVDSGFSSVTDGGGGNVPGTWLQAGFGFSGNSFCVAGSAKEKLCAQRYAFPADKKFYLKLRMQNRPAGWMHGRIYKPEISFNQEKGFYSFSISAFPVAVPVVYKMYRYPEMPQALKDIYDYRTGDYKPEVALLTPEQIENTVKGGCGRSKCSEDPLTRNKMILPPPSSKFGMDQLKSWLPFVEDKATALLGTWSMRTLDNNESRDASRCFTDGSNGLTGVVTTNATQYSGGPPTYNNSEGTLEYSVAAPHFTPQKQVFVGSYDLIMRSDVARCVYGFSKAPIRASLSITSDQGDQKVETEALGEKDGWLYLSASGFTYSAPTIKVKLTQEKPKEVVVETKPEAAKPVEEVAVAVKPATPKKSLSIICAKGKVTKRVSGVNPKCPIGYRKK</sequence>
<evidence type="ECO:0000313" key="4">
    <source>
        <dbReference type="EMBL" id="CAB4859799.1"/>
    </source>
</evidence>
<accession>A0A6J6VXE4</accession>
<name>A0A6J6VXE4_9ZZZZ</name>
<dbReference type="AlphaFoldDB" id="A0A6J6VXE4"/>
<proteinExistence type="predicted"/>
<organism evidence="3">
    <name type="scientific">freshwater metagenome</name>
    <dbReference type="NCBI Taxonomy" id="449393"/>
    <lineage>
        <taxon>unclassified sequences</taxon>
        <taxon>metagenomes</taxon>
        <taxon>ecological metagenomes</taxon>
    </lineage>
</organism>
<evidence type="ECO:0000313" key="1">
    <source>
        <dbReference type="EMBL" id="CAB4596073.1"/>
    </source>
</evidence>
<gene>
    <name evidence="1" type="ORF">UFOPK1811_00476</name>
    <name evidence="2" type="ORF">UFOPK2360_00836</name>
    <name evidence="3" type="ORF">UFOPK2922_00625</name>
    <name evidence="4" type="ORF">UFOPK3306_00354</name>
</gene>
<dbReference type="EMBL" id="CAEZXH010000046">
    <property type="protein sequence ID" value="CAB4685523.1"/>
    <property type="molecule type" value="Genomic_DNA"/>
</dbReference>
<dbReference type="EMBL" id="CAEZUJ010000012">
    <property type="protein sequence ID" value="CAB4596073.1"/>
    <property type="molecule type" value="Genomic_DNA"/>
</dbReference>
<reference evidence="3" key="1">
    <citation type="submission" date="2020-05" db="EMBL/GenBank/DDBJ databases">
        <authorList>
            <person name="Chiriac C."/>
            <person name="Salcher M."/>
            <person name="Ghai R."/>
            <person name="Kavagutti S V."/>
        </authorList>
    </citation>
    <scope>NUCLEOTIDE SEQUENCE</scope>
</reference>
<protein>
    <submittedName>
        <fullName evidence="3">Unannotated protein</fullName>
    </submittedName>
</protein>
<evidence type="ECO:0000313" key="2">
    <source>
        <dbReference type="EMBL" id="CAB4685523.1"/>
    </source>
</evidence>
<dbReference type="EMBL" id="CAFBLI010000017">
    <property type="protein sequence ID" value="CAB4859799.1"/>
    <property type="molecule type" value="Genomic_DNA"/>
</dbReference>
<dbReference type="EMBL" id="CAEZZS010000021">
    <property type="protein sequence ID" value="CAB4775493.1"/>
    <property type="molecule type" value="Genomic_DNA"/>
</dbReference>